<sequence>MECMECGSRDFDEMDGIMFCRICSTQSQSTQVQETDADILFALPTATKMKIRTASEPTAQAVNRKRQRRSSDELDNYVKPKFSYFSKAVAANLDQATPQKQYGEKVYNQEIYERMKRYINVAEYSTEPERGRFIERFSARLLSFSITIVRGVSVLLTEMKFPQAFETHCYHIWQRYLAYLKVAFCGDEEGPRKYMRIHLSIRHLMAIFYLAALRCGLHLVTLHDFVRWLREDRFFVPVEISVNYVREADPKAFPLSEFFRVFSLLCQLLNLPEQKLILPSLQMCSRFLNSLNLPNDLLAVVKHFMKKLDLTFVVSLKELQKQGSVYKGEFLDHLSLKGPFSNVNFDVCFGRIFGDVEELSMHLKMSRLNRDVFFAPETKALALIVLALKLTFGLDNQEEYKSKAGFRFSRWLWQLKMRIQFYRDYSLESLLSIGATFDQKLPLDHDFLYFYEYDLKSERERNRLSVRNNRQHFKGLQGNKTLKRDCEKPLLEKADGRIYGLGHLNIYAPLVGTIADSTMNLRELQRDSGDSINAEAAEVLFEDYTKVDILDAQDEDDSFLSSNYEIYPRPEFCSGVLSMGSNFRPNRHDFVLNLDDAIKAMTRAKCAFSRSFSDLLDSFALIIGEDPPVLYAAFLLLEIRLLDNQKLTALKKAIEMEDPISIGIVDHLGDNNYVDFHANAKSFNDVDKAGDFHFDKRLVATAKKTQNKQSHLRRVKNETISLKVHIEENGEVETNSSLSGEDSDADLPSLASSDGDERNKDANDADENPFRLKSHVVGQFEIFMSVRKCYQCSYTNGNVDTVWLLER</sequence>
<dbReference type="Pfam" id="PF20645">
    <property type="entry name" value="Rrn7_cyclin_C"/>
    <property type="match status" value="1"/>
</dbReference>
<keyword evidence="9" id="KW-0539">Nucleus</keyword>
<reference evidence="13" key="1">
    <citation type="submission" date="2024-02" db="UniProtKB">
        <authorList>
            <consortium name="WormBaseParasite"/>
        </authorList>
    </citation>
    <scope>IDENTIFICATION</scope>
</reference>
<dbReference type="GO" id="GO:0070860">
    <property type="term" value="C:RNA polymerase I core factor complex"/>
    <property type="evidence" value="ECO:0007669"/>
    <property type="project" value="InterPro"/>
</dbReference>
<evidence type="ECO:0000259" key="11">
    <source>
        <dbReference type="Pfam" id="PF20645"/>
    </source>
</evidence>
<name>A0AAF3J1S6_9BILA</name>
<dbReference type="InterPro" id="IPR033599">
    <property type="entry name" value="TAF1B/Rrn7"/>
</dbReference>
<keyword evidence="3" id="KW-0479">Metal-binding</keyword>
<keyword evidence="4" id="KW-0863">Zinc-finger</keyword>
<feature type="region of interest" description="Disordered" evidence="10">
    <location>
        <begin position="731"/>
        <end position="767"/>
    </location>
</feature>
<evidence type="ECO:0000256" key="3">
    <source>
        <dbReference type="ARBA" id="ARBA00022723"/>
    </source>
</evidence>
<keyword evidence="7" id="KW-0238">DNA-binding</keyword>
<evidence type="ECO:0000256" key="1">
    <source>
        <dbReference type="ARBA" id="ARBA00004604"/>
    </source>
</evidence>
<dbReference type="PANTHER" id="PTHR31576:SF2">
    <property type="entry name" value="TATA BOX-BINDING PROTEIN-ASSOCIATED FACTOR RNA POLYMERASE I SUBUNIT B"/>
    <property type="match status" value="1"/>
</dbReference>
<keyword evidence="8" id="KW-0804">Transcription</keyword>
<evidence type="ECO:0000256" key="10">
    <source>
        <dbReference type="SAM" id="MobiDB-lite"/>
    </source>
</evidence>
<evidence type="ECO:0000256" key="2">
    <source>
        <dbReference type="ARBA" id="ARBA00006899"/>
    </source>
</evidence>
<dbReference type="WBParaSite" id="MBELARI_LOCUS10846">
    <property type="protein sequence ID" value="MBELARI_LOCUS10846"/>
    <property type="gene ID" value="MBELARI_LOCUS10846"/>
</dbReference>
<evidence type="ECO:0000256" key="4">
    <source>
        <dbReference type="ARBA" id="ARBA00022771"/>
    </source>
</evidence>
<evidence type="ECO:0000313" key="12">
    <source>
        <dbReference type="Proteomes" id="UP000887575"/>
    </source>
</evidence>
<dbReference type="Proteomes" id="UP000887575">
    <property type="component" value="Unassembled WGS sequence"/>
</dbReference>
<dbReference type="GO" id="GO:0005668">
    <property type="term" value="C:RNA polymerase transcription factor SL1 complex"/>
    <property type="evidence" value="ECO:0007669"/>
    <property type="project" value="TreeGrafter"/>
</dbReference>
<dbReference type="GO" id="GO:0042790">
    <property type="term" value="P:nucleolar large rRNA transcription by RNA polymerase I"/>
    <property type="evidence" value="ECO:0007669"/>
    <property type="project" value="TreeGrafter"/>
</dbReference>
<dbReference type="GO" id="GO:0001164">
    <property type="term" value="F:RNA polymerase I core promoter sequence-specific DNA binding"/>
    <property type="evidence" value="ECO:0007669"/>
    <property type="project" value="InterPro"/>
</dbReference>
<evidence type="ECO:0000256" key="6">
    <source>
        <dbReference type="ARBA" id="ARBA00023015"/>
    </source>
</evidence>
<keyword evidence="6" id="KW-0805">Transcription regulation</keyword>
<comment type="similarity">
    <text evidence="2">Belongs to the RRN7/TAF1B family.</text>
</comment>
<evidence type="ECO:0000256" key="8">
    <source>
        <dbReference type="ARBA" id="ARBA00023163"/>
    </source>
</evidence>
<keyword evidence="5" id="KW-0862">Zinc</keyword>
<dbReference type="PANTHER" id="PTHR31576">
    <property type="entry name" value="TATA BOX-BINDING PROTEIN-ASSOCIATED FACTOR RNA POLYMERASE I SUBUNIT B"/>
    <property type="match status" value="1"/>
</dbReference>
<dbReference type="InterPro" id="IPR048538">
    <property type="entry name" value="Rrn7_cyclin_C"/>
</dbReference>
<evidence type="ECO:0000256" key="9">
    <source>
        <dbReference type="ARBA" id="ARBA00023242"/>
    </source>
</evidence>
<evidence type="ECO:0000256" key="7">
    <source>
        <dbReference type="ARBA" id="ARBA00023125"/>
    </source>
</evidence>
<feature type="domain" description="Rrn7/TAF1B C-terminal cyclin" evidence="11">
    <location>
        <begin position="274"/>
        <end position="420"/>
    </location>
</feature>
<proteinExistence type="inferred from homology"/>
<evidence type="ECO:0000256" key="5">
    <source>
        <dbReference type="ARBA" id="ARBA00022833"/>
    </source>
</evidence>
<protein>
    <submittedName>
        <fullName evidence="13">TATA box-binding protein-associated factor RNA polymerase I subunit B</fullName>
    </submittedName>
</protein>
<organism evidence="12 13">
    <name type="scientific">Mesorhabditis belari</name>
    <dbReference type="NCBI Taxonomy" id="2138241"/>
    <lineage>
        <taxon>Eukaryota</taxon>
        <taxon>Metazoa</taxon>
        <taxon>Ecdysozoa</taxon>
        <taxon>Nematoda</taxon>
        <taxon>Chromadorea</taxon>
        <taxon>Rhabditida</taxon>
        <taxon>Rhabditina</taxon>
        <taxon>Rhabditomorpha</taxon>
        <taxon>Rhabditoidea</taxon>
        <taxon>Rhabditidae</taxon>
        <taxon>Mesorhabditinae</taxon>
        <taxon>Mesorhabditis</taxon>
    </lineage>
</organism>
<dbReference type="GO" id="GO:0008270">
    <property type="term" value="F:zinc ion binding"/>
    <property type="evidence" value="ECO:0007669"/>
    <property type="project" value="UniProtKB-KW"/>
</dbReference>
<evidence type="ECO:0000313" key="13">
    <source>
        <dbReference type="WBParaSite" id="MBELARI_LOCUS10846"/>
    </source>
</evidence>
<dbReference type="AlphaFoldDB" id="A0AAF3J1S6"/>
<comment type="subcellular location">
    <subcellularLocation>
        <location evidence="1">Nucleus</location>
        <location evidence="1">Nucleolus</location>
    </subcellularLocation>
</comment>
<accession>A0AAF3J1S6</accession>
<keyword evidence="12" id="KW-1185">Reference proteome</keyword>